<protein>
    <submittedName>
        <fullName evidence="1">Uncharacterized protein</fullName>
    </submittedName>
</protein>
<evidence type="ECO:0000313" key="2">
    <source>
        <dbReference type="Proteomes" id="UP001396334"/>
    </source>
</evidence>
<accession>A0ABR2PVN8</accession>
<reference evidence="1 2" key="1">
    <citation type="journal article" date="2024" name="G3 (Bethesda)">
        <title>Genome assembly of Hibiscus sabdariffa L. provides insights into metabolisms of medicinal natural products.</title>
        <authorList>
            <person name="Kim T."/>
        </authorList>
    </citation>
    <scope>NUCLEOTIDE SEQUENCE [LARGE SCALE GENOMIC DNA]</scope>
    <source>
        <strain evidence="1">TK-2024</strain>
        <tissue evidence="1">Old leaves</tissue>
    </source>
</reference>
<sequence length="87" mass="9312">MSQKARVGALGLGYAGGEAVFCHCESRFGNGKISLLKAFRNWEELHGQGPGRIISIQISYAASLTTLQAAFGRIKKSIIPLRPAVPV</sequence>
<dbReference type="EMBL" id="JBBPBN010000050">
    <property type="protein sequence ID" value="KAK8992502.1"/>
    <property type="molecule type" value="Genomic_DNA"/>
</dbReference>
<evidence type="ECO:0000313" key="1">
    <source>
        <dbReference type="EMBL" id="KAK8992502.1"/>
    </source>
</evidence>
<name>A0ABR2PVN8_9ROSI</name>
<dbReference type="Proteomes" id="UP001396334">
    <property type="component" value="Unassembled WGS sequence"/>
</dbReference>
<organism evidence="1 2">
    <name type="scientific">Hibiscus sabdariffa</name>
    <name type="common">roselle</name>
    <dbReference type="NCBI Taxonomy" id="183260"/>
    <lineage>
        <taxon>Eukaryota</taxon>
        <taxon>Viridiplantae</taxon>
        <taxon>Streptophyta</taxon>
        <taxon>Embryophyta</taxon>
        <taxon>Tracheophyta</taxon>
        <taxon>Spermatophyta</taxon>
        <taxon>Magnoliopsida</taxon>
        <taxon>eudicotyledons</taxon>
        <taxon>Gunneridae</taxon>
        <taxon>Pentapetalae</taxon>
        <taxon>rosids</taxon>
        <taxon>malvids</taxon>
        <taxon>Malvales</taxon>
        <taxon>Malvaceae</taxon>
        <taxon>Malvoideae</taxon>
        <taxon>Hibiscus</taxon>
    </lineage>
</organism>
<comment type="caution">
    <text evidence="1">The sequence shown here is derived from an EMBL/GenBank/DDBJ whole genome shotgun (WGS) entry which is preliminary data.</text>
</comment>
<gene>
    <name evidence="1" type="ORF">V6N11_048581</name>
</gene>
<proteinExistence type="predicted"/>
<keyword evidence="2" id="KW-1185">Reference proteome</keyword>